<dbReference type="Proteomes" id="UP000632849">
    <property type="component" value="Unassembled WGS sequence"/>
</dbReference>
<evidence type="ECO:0000313" key="3">
    <source>
        <dbReference type="EMBL" id="GHG05519.1"/>
    </source>
</evidence>
<accession>A0A919BRJ4</accession>
<reference evidence="3" key="1">
    <citation type="journal article" date="2014" name="Int. J. Syst. Evol. Microbiol.">
        <title>Complete genome sequence of Corynebacterium casei LMG S-19264T (=DSM 44701T), isolated from a smear-ripened cheese.</title>
        <authorList>
            <consortium name="US DOE Joint Genome Institute (JGI-PGF)"/>
            <person name="Walter F."/>
            <person name="Albersmeier A."/>
            <person name="Kalinowski J."/>
            <person name="Ruckert C."/>
        </authorList>
    </citation>
    <scope>NUCLEOTIDE SEQUENCE</scope>
    <source>
        <strain evidence="3">JCM 4122</strain>
    </source>
</reference>
<protein>
    <recommendedName>
        <fullName evidence="5">DUF732 domain-containing protein</fullName>
    </recommendedName>
</protein>
<feature type="region of interest" description="Disordered" evidence="1">
    <location>
        <begin position="21"/>
        <end position="63"/>
    </location>
</feature>
<comment type="caution">
    <text evidence="3">The sequence shown here is derived from an EMBL/GenBank/DDBJ whole genome shotgun (WGS) entry which is preliminary data.</text>
</comment>
<dbReference type="PROSITE" id="PS51257">
    <property type="entry name" value="PROKAR_LIPOPROTEIN"/>
    <property type="match status" value="1"/>
</dbReference>
<dbReference type="RefSeq" id="WP_190042469.1">
    <property type="nucleotide sequence ID" value="NZ_BNBE01000002.1"/>
</dbReference>
<dbReference type="AlphaFoldDB" id="A0A919BRJ4"/>
<evidence type="ECO:0000313" key="4">
    <source>
        <dbReference type="Proteomes" id="UP000632849"/>
    </source>
</evidence>
<keyword evidence="4" id="KW-1185">Reference proteome</keyword>
<evidence type="ECO:0000256" key="2">
    <source>
        <dbReference type="SAM" id="SignalP"/>
    </source>
</evidence>
<proteinExistence type="predicted"/>
<feature type="signal peptide" evidence="2">
    <location>
        <begin position="1"/>
        <end position="23"/>
    </location>
</feature>
<evidence type="ECO:0008006" key="5">
    <source>
        <dbReference type="Google" id="ProtNLM"/>
    </source>
</evidence>
<organism evidence="3 4">
    <name type="scientific">Streptomyces filamentosus</name>
    <name type="common">Streptomyces roseosporus</name>
    <dbReference type="NCBI Taxonomy" id="67294"/>
    <lineage>
        <taxon>Bacteria</taxon>
        <taxon>Bacillati</taxon>
        <taxon>Actinomycetota</taxon>
        <taxon>Actinomycetes</taxon>
        <taxon>Kitasatosporales</taxon>
        <taxon>Streptomycetaceae</taxon>
        <taxon>Streptomyces</taxon>
    </lineage>
</organism>
<evidence type="ECO:0000256" key="1">
    <source>
        <dbReference type="SAM" id="MobiDB-lite"/>
    </source>
</evidence>
<dbReference type="EMBL" id="BNBE01000002">
    <property type="protein sequence ID" value="GHG05519.1"/>
    <property type="molecule type" value="Genomic_DNA"/>
</dbReference>
<keyword evidence="2" id="KW-0732">Signal</keyword>
<sequence>MRTTTTLIATAALALALTACGTADNPPSTPSDKQGAEAATEKPATLSPDAQASIRAAADLPQDPTADARKAYLDALNAIDRRIIKPGKEDQAVSRGINQCGSIKTTQDEAKLAKTALERFTVDTRLPDIANAATGKAINKAVHTHLCPDF</sequence>
<name>A0A919BRJ4_STRFL</name>
<gene>
    <name evidence="3" type="ORF">GCM10017667_40450</name>
</gene>
<feature type="chain" id="PRO_5037043263" description="DUF732 domain-containing protein" evidence="2">
    <location>
        <begin position="24"/>
        <end position="150"/>
    </location>
</feature>
<reference evidence="3" key="2">
    <citation type="submission" date="2020-09" db="EMBL/GenBank/DDBJ databases">
        <authorList>
            <person name="Sun Q."/>
            <person name="Ohkuma M."/>
        </authorList>
    </citation>
    <scope>NUCLEOTIDE SEQUENCE</scope>
    <source>
        <strain evidence="3">JCM 4122</strain>
    </source>
</reference>